<protein>
    <recommendedName>
        <fullName evidence="1">PARP catalytic domain-containing protein</fullName>
    </recommendedName>
</protein>
<accession>A0A1Y0B4N3</accession>
<keyword evidence="2" id="KW-0496">Mitochondrion</keyword>
<dbReference type="InterPro" id="IPR012317">
    <property type="entry name" value="Poly(ADP-ribose)pol_cat_dom"/>
</dbReference>
<dbReference type="PROSITE" id="PS51059">
    <property type="entry name" value="PARP_CATALYTIC"/>
    <property type="match status" value="1"/>
</dbReference>
<organism evidence="2">
    <name type="scientific">Utricularia reniformis</name>
    <dbReference type="NCBI Taxonomy" id="192314"/>
    <lineage>
        <taxon>Eukaryota</taxon>
        <taxon>Viridiplantae</taxon>
        <taxon>Streptophyta</taxon>
        <taxon>Embryophyta</taxon>
        <taxon>Tracheophyta</taxon>
        <taxon>Spermatophyta</taxon>
        <taxon>Magnoliopsida</taxon>
        <taxon>eudicotyledons</taxon>
        <taxon>Gunneridae</taxon>
        <taxon>Pentapetalae</taxon>
        <taxon>asterids</taxon>
        <taxon>lamiids</taxon>
        <taxon>Lamiales</taxon>
        <taxon>Lentibulariaceae</taxon>
        <taxon>Utricularia</taxon>
    </lineage>
</organism>
<geneLocation type="mitochondrion" evidence="2"/>
<feature type="domain" description="PARP catalytic" evidence="1">
    <location>
        <begin position="1"/>
        <end position="44"/>
    </location>
</feature>
<proteinExistence type="predicted"/>
<evidence type="ECO:0000259" key="1">
    <source>
        <dbReference type="PROSITE" id="PS51059"/>
    </source>
</evidence>
<reference evidence="2" key="1">
    <citation type="submission" date="2017-03" db="EMBL/GenBank/DDBJ databases">
        <title>The mitochondrial genome of the carnivorous plant Utricularia reniformis (Lentibulariaceae): structure, comparative analysis and evolutionary landmarks.</title>
        <authorList>
            <person name="Silva S.R."/>
            <person name="Alvarenga D.O."/>
            <person name="Michael T.P."/>
            <person name="Miranda V.F.O."/>
            <person name="Varani A.M."/>
        </authorList>
    </citation>
    <scope>NUCLEOTIDE SEQUENCE</scope>
</reference>
<dbReference type="EMBL" id="KY774314">
    <property type="protein sequence ID" value="ART32381.1"/>
    <property type="molecule type" value="Genomic_DNA"/>
</dbReference>
<name>A0A1Y0B4N3_9LAMI</name>
<dbReference type="GO" id="GO:0003950">
    <property type="term" value="F:NAD+ poly-ADP-ribosyltransferase activity"/>
    <property type="evidence" value="ECO:0007669"/>
    <property type="project" value="InterPro"/>
</dbReference>
<gene>
    <name evidence="2" type="ORF">AEK19_MT2236</name>
</gene>
<dbReference type="AlphaFoldDB" id="A0A1Y0B4N3"/>
<evidence type="ECO:0000313" key="2">
    <source>
        <dbReference type="EMBL" id="ART32381.1"/>
    </source>
</evidence>
<sequence length="44" mass="5447">MGKEMEQHQLYQLQNLIPVRLQAYLRLEFFFILASKCHFRSQKY</sequence>